<evidence type="ECO:0000313" key="4">
    <source>
        <dbReference type="Proteomes" id="UP001579974"/>
    </source>
</evidence>
<reference evidence="3 4" key="1">
    <citation type="journal article" date="2024" name="Int. J. Mol. Sci.">
        <title>Exploration of Alicyclobacillus spp. Genome in Search of Antibiotic Resistance.</title>
        <authorList>
            <person name="Bucka-Kolendo J."/>
            <person name="Kiousi D.E."/>
            <person name="Dekowska A."/>
            <person name="Mikolajczuk-Szczyrba A."/>
            <person name="Karadedos D.M."/>
            <person name="Michael P."/>
            <person name="Galanis A."/>
            <person name="Sokolowska B."/>
        </authorList>
    </citation>
    <scope>NUCLEOTIDE SEQUENCE [LARGE SCALE GENOMIC DNA]</scope>
    <source>
        <strain evidence="3 4">KKP 3000</strain>
    </source>
</reference>
<keyword evidence="1" id="KW-0472">Membrane</keyword>
<gene>
    <name evidence="3" type="ORF">KKP3000_004356</name>
</gene>
<accession>A0ABV5AF10</accession>
<feature type="domain" description="DUF58" evidence="2">
    <location>
        <begin position="200"/>
        <end position="354"/>
    </location>
</feature>
<protein>
    <submittedName>
        <fullName evidence="3">DUF58 domain-containing protein</fullName>
    </submittedName>
</protein>
<name>A0ABV5AF10_9BACL</name>
<feature type="transmembrane region" description="Helical" evidence="1">
    <location>
        <begin position="31"/>
        <end position="54"/>
    </location>
</feature>
<evidence type="ECO:0000256" key="1">
    <source>
        <dbReference type="SAM" id="Phobius"/>
    </source>
</evidence>
<dbReference type="RefSeq" id="WP_275474369.1">
    <property type="nucleotide sequence ID" value="NZ_CP162940.1"/>
</dbReference>
<dbReference type="PANTHER" id="PTHR34351:SF2">
    <property type="entry name" value="DUF58 DOMAIN-CONTAINING PROTEIN"/>
    <property type="match status" value="1"/>
</dbReference>
<keyword evidence="4" id="KW-1185">Reference proteome</keyword>
<dbReference type="Proteomes" id="UP001579974">
    <property type="component" value="Unassembled WGS sequence"/>
</dbReference>
<dbReference type="PANTHER" id="PTHR34351">
    <property type="entry name" value="SLR1927 PROTEIN-RELATED"/>
    <property type="match status" value="1"/>
</dbReference>
<dbReference type="InterPro" id="IPR002881">
    <property type="entry name" value="DUF58"/>
</dbReference>
<organism evidence="3 4">
    <name type="scientific">Alicyclobacillus fastidiosus</name>
    <dbReference type="NCBI Taxonomy" id="392011"/>
    <lineage>
        <taxon>Bacteria</taxon>
        <taxon>Bacillati</taxon>
        <taxon>Bacillota</taxon>
        <taxon>Bacilli</taxon>
        <taxon>Bacillales</taxon>
        <taxon>Alicyclobacillaceae</taxon>
        <taxon>Alicyclobacillus</taxon>
    </lineage>
</organism>
<feature type="transmembrane region" description="Helical" evidence="1">
    <location>
        <begin position="7"/>
        <end position="25"/>
    </location>
</feature>
<evidence type="ECO:0000313" key="3">
    <source>
        <dbReference type="EMBL" id="MFB5190870.1"/>
    </source>
</evidence>
<comment type="caution">
    <text evidence="3">The sequence shown here is derived from an EMBL/GenBank/DDBJ whole genome shotgun (WGS) entry which is preliminary data.</text>
</comment>
<keyword evidence="1" id="KW-1133">Transmembrane helix</keyword>
<dbReference type="Pfam" id="PF01882">
    <property type="entry name" value="DUF58"/>
    <property type="match status" value="1"/>
</dbReference>
<proteinExistence type="predicted"/>
<evidence type="ECO:0000259" key="2">
    <source>
        <dbReference type="Pfam" id="PF01882"/>
    </source>
</evidence>
<sequence>MRLRVGLTASFTGLSMVGLFIFGMVTGGFFAWFLFYFGLVIAIYEWATLFSSFARMRVQRQLSSHRLTAGQNLSVRVAIAHKSLWPLFWVRIHEGLPTRWLFQTSGLDKIHVPLWRRETQYTYTVRSLPRGVYQIGHTTVETGDLLGFVRIGRKFEYSERVVVYPKVVPVRGWSGHAPDEYGERQPTNRRSEESSNVIGVREFVQGDRISRIHWPMTARRGTLLAKEFELHVTSEFKFIPDNTATSYASEAQAAKFDLAMSITASLMRYAYDNHRKFGMVVPVQPHLSFPTGLDSALLNRCMESLAAMQPNSPRDILSFLRRISDESTRGTVFVVISPRLDKDMAVALSHLKRQGSVQLFVPVTRDRLTEEEHVGYERLLASGAQVYLIRNADQLSFLRRGGASGASISAR</sequence>
<dbReference type="EMBL" id="JBDXSU010000007">
    <property type="protein sequence ID" value="MFB5190870.1"/>
    <property type="molecule type" value="Genomic_DNA"/>
</dbReference>
<keyword evidence="1" id="KW-0812">Transmembrane</keyword>